<accession>A0A3M7R118</accession>
<organism evidence="2 3">
    <name type="scientific">Brachionus plicatilis</name>
    <name type="common">Marine rotifer</name>
    <name type="synonym">Brachionus muelleri</name>
    <dbReference type="NCBI Taxonomy" id="10195"/>
    <lineage>
        <taxon>Eukaryota</taxon>
        <taxon>Metazoa</taxon>
        <taxon>Spiralia</taxon>
        <taxon>Gnathifera</taxon>
        <taxon>Rotifera</taxon>
        <taxon>Eurotatoria</taxon>
        <taxon>Monogononta</taxon>
        <taxon>Pseudotrocha</taxon>
        <taxon>Ploima</taxon>
        <taxon>Brachionidae</taxon>
        <taxon>Brachionus</taxon>
    </lineage>
</organism>
<comment type="caution">
    <text evidence="2">The sequence shown here is derived from an EMBL/GenBank/DDBJ whole genome shotgun (WGS) entry which is preliminary data.</text>
</comment>
<dbReference type="AlphaFoldDB" id="A0A3M7R118"/>
<proteinExistence type="predicted"/>
<gene>
    <name evidence="2" type="ORF">BpHYR1_023939</name>
</gene>
<reference evidence="2 3" key="1">
    <citation type="journal article" date="2018" name="Sci. Rep.">
        <title>Genomic signatures of local adaptation to the degree of environmental predictability in rotifers.</title>
        <authorList>
            <person name="Franch-Gras L."/>
            <person name="Hahn C."/>
            <person name="Garcia-Roger E.M."/>
            <person name="Carmona M.J."/>
            <person name="Serra M."/>
            <person name="Gomez A."/>
        </authorList>
    </citation>
    <scope>NUCLEOTIDE SEQUENCE [LARGE SCALE GENOMIC DNA]</scope>
    <source>
        <strain evidence="2">HYR1</strain>
    </source>
</reference>
<dbReference type="Proteomes" id="UP000276133">
    <property type="component" value="Unassembled WGS sequence"/>
</dbReference>
<name>A0A3M7R118_BRAPC</name>
<feature type="region of interest" description="Disordered" evidence="1">
    <location>
        <begin position="1"/>
        <end position="20"/>
    </location>
</feature>
<sequence length="62" mass="7103">MYSLNHSLFNEKTKSNTEASESYQNSFRKYGDCVKKCNKISCAMHSSRLSKKLNKNSSNKCC</sequence>
<keyword evidence="3" id="KW-1185">Reference proteome</keyword>
<evidence type="ECO:0000313" key="3">
    <source>
        <dbReference type="Proteomes" id="UP000276133"/>
    </source>
</evidence>
<evidence type="ECO:0000256" key="1">
    <source>
        <dbReference type="SAM" id="MobiDB-lite"/>
    </source>
</evidence>
<protein>
    <submittedName>
        <fullName evidence="2">Uncharacterized protein</fullName>
    </submittedName>
</protein>
<evidence type="ECO:0000313" key="2">
    <source>
        <dbReference type="EMBL" id="RNA17280.1"/>
    </source>
</evidence>
<dbReference type="EMBL" id="REGN01004477">
    <property type="protein sequence ID" value="RNA17280.1"/>
    <property type="molecule type" value="Genomic_DNA"/>
</dbReference>